<dbReference type="EMBL" id="NBNE01003220">
    <property type="protein sequence ID" value="OWZ08245.1"/>
    <property type="molecule type" value="Genomic_DNA"/>
</dbReference>
<evidence type="ECO:0000313" key="1">
    <source>
        <dbReference type="EMBL" id="OWZ08245.1"/>
    </source>
</evidence>
<dbReference type="OrthoDB" id="8053277at2759"/>
<organism evidence="1 2">
    <name type="scientific">Phytophthora megakarya</name>
    <dbReference type="NCBI Taxonomy" id="4795"/>
    <lineage>
        <taxon>Eukaryota</taxon>
        <taxon>Sar</taxon>
        <taxon>Stramenopiles</taxon>
        <taxon>Oomycota</taxon>
        <taxon>Peronosporomycetes</taxon>
        <taxon>Peronosporales</taxon>
        <taxon>Peronosporaceae</taxon>
        <taxon>Phytophthora</taxon>
    </lineage>
</organism>
<reference evidence="2" key="1">
    <citation type="submission" date="2017-03" db="EMBL/GenBank/DDBJ databases">
        <title>Phytopthora megakarya and P. palmivora, two closely related causual agents of cacao black pod achieved similar genome size and gene model numbers by different mechanisms.</title>
        <authorList>
            <person name="Ali S."/>
            <person name="Shao J."/>
            <person name="Larry D.J."/>
            <person name="Kronmiller B."/>
            <person name="Shen D."/>
            <person name="Strem M.D."/>
            <person name="Melnick R.L."/>
            <person name="Guiltinan M.J."/>
            <person name="Tyler B.M."/>
            <person name="Meinhardt L.W."/>
            <person name="Bailey B.A."/>
        </authorList>
    </citation>
    <scope>NUCLEOTIDE SEQUENCE [LARGE SCALE GENOMIC DNA]</scope>
    <source>
        <strain evidence="2">zdho120</strain>
    </source>
</reference>
<keyword evidence="2" id="KW-1185">Reference proteome</keyword>
<name>A0A225VSE5_9STRA</name>
<dbReference type="AlphaFoldDB" id="A0A225VSE5"/>
<accession>A0A225VSE5</accession>
<evidence type="ECO:0000313" key="2">
    <source>
        <dbReference type="Proteomes" id="UP000198211"/>
    </source>
</evidence>
<comment type="caution">
    <text evidence="1">The sequence shown here is derived from an EMBL/GenBank/DDBJ whole genome shotgun (WGS) entry which is preliminary data.</text>
</comment>
<proteinExistence type="predicted"/>
<protein>
    <submittedName>
        <fullName evidence="1">Integrase, catalytic core protein</fullName>
    </submittedName>
</protein>
<dbReference type="Proteomes" id="UP000198211">
    <property type="component" value="Unassembled WGS sequence"/>
</dbReference>
<gene>
    <name evidence="1" type="ORF">PHMEG_00019240</name>
</gene>
<sequence>MGKVRCAPKDANLPANWWPEALKYMAYVQNCAPMSRLINWTPYELVKGVSPDVKALQVWDSVCFAYVH</sequence>